<dbReference type="SUPFAM" id="SSF52518">
    <property type="entry name" value="Thiamin diphosphate-binding fold (THDP-binding)"/>
    <property type="match status" value="2"/>
</dbReference>
<dbReference type="SMART" id="SM00861">
    <property type="entry name" value="Transket_pyr"/>
    <property type="match status" value="1"/>
</dbReference>
<dbReference type="Pfam" id="PF02779">
    <property type="entry name" value="Transket_pyr"/>
    <property type="match status" value="1"/>
</dbReference>
<evidence type="ECO:0000256" key="2">
    <source>
        <dbReference type="ARBA" id="ARBA00006936"/>
    </source>
</evidence>
<reference evidence="7 8" key="1">
    <citation type="journal article" date="2015" name="Nat. Commun.">
        <title>Outbred genome sequencing and CRISPR/Cas9 gene editing in butterflies.</title>
        <authorList>
            <person name="Li X."/>
            <person name="Fan D."/>
            <person name="Zhang W."/>
            <person name="Liu G."/>
            <person name="Zhang L."/>
            <person name="Zhao L."/>
            <person name="Fang X."/>
            <person name="Chen L."/>
            <person name="Dong Y."/>
            <person name="Chen Y."/>
            <person name="Ding Y."/>
            <person name="Zhao R."/>
            <person name="Feng M."/>
            <person name="Zhu Y."/>
            <person name="Feng Y."/>
            <person name="Jiang X."/>
            <person name="Zhu D."/>
            <person name="Xiang H."/>
            <person name="Feng X."/>
            <person name="Li S."/>
            <person name="Wang J."/>
            <person name="Zhang G."/>
            <person name="Kronforst M.R."/>
            <person name="Wang W."/>
        </authorList>
    </citation>
    <scope>NUCLEOTIDE SEQUENCE [LARGE SCALE GENOMIC DNA]</scope>
    <source>
        <strain evidence="7">Ya'a_city_454_Pm</strain>
        <tissue evidence="7">Whole body</tissue>
    </source>
</reference>
<dbReference type="InParanoid" id="A0A194QSN8"/>
<dbReference type="KEGG" id="pmac:106718418"/>
<dbReference type="Gene3D" id="3.40.50.970">
    <property type="match status" value="1"/>
</dbReference>
<feature type="domain" description="Transketolase-like pyrimidine-binding" evidence="6">
    <location>
        <begin position="647"/>
        <end position="861"/>
    </location>
</feature>
<dbReference type="InterPro" id="IPR005475">
    <property type="entry name" value="Transketolase-like_Pyr-bd"/>
</dbReference>
<proteinExistence type="inferred from homology"/>
<protein>
    <submittedName>
        <fullName evidence="7">2-oxoglutarate dehydrogenase, mitochondrial</fullName>
    </submittedName>
</protein>
<dbReference type="AlphaFoldDB" id="A0A194QSN8"/>
<dbReference type="NCBIfam" id="NF006914">
    <property type="entry name" value="PRK09404.1"/>
    <property type="match status" value="1"/>
</dbReference>
<comment type="similarity">
    <text evidence="2">Belongs to the alpha-ketoglutarate dehydrogenase family.</text>
</comment>
<keyword evidence="5" id="KW-0786">Thiamine pyrophosphate</keyword>
<dbReference type="InterPro" id="IPR029061">
    <property type="entry name" value="THDP-binding"/>
</dbReference>
<dbReference type="CDD" id="cd02016">
    <property type="entry name" value="TPP_E1_OGDC_like"/>
    <property type="match status" value="1"/>
</dbReference>
<dbReference type="PANTHER" id="PTHR23152">
    <property type="entry name" value="2-OXOGLUTARATE DEHYDROGENASE"/>
    <property type="match status" value="1"/>
</dbReference>
<comment type="cofactor">
    <cofactor evidence="1">
        <name>thiamine diphosphate</name>
        <dbReference type="ChEBI" id="CHEBI:58937"/>
    </cofactor>
</comment>
<dbReference type="EMBL" id="KQ461175">
    <property type="protein sequence ID" value="KPJ08000.1"/>
    <property type="molecule type" value="Genomic_DNA"/>
</dbReference>
<dbReference type="Gene3D" id="1.10.287.1150">
    <property type="entry name" value="TPP helical domain"/>
    <property type="match status" value="1"/>
</dbReference>
<dbReference type="InterPro" id="IPR042179">
    <property type="entry name" value="KGD_C_sf"/>
</dbReference>
<evidence type="ECO:0000313" key="7">
    <source>
        <dbReference type="EMBL" id="KPJ08000.1"/>
    </source>
</evidence>
<dbReference type="GO" id="GO:0045252">
    <property type="term" value="C:oxoglutarate dehydrogenase complex"/>
    <property type="evidence" value="ECO:0007669"/>
    <property type="project" value="TreeGrafter"/>
</dbReference>
<gene>
    <name evidence="7" type="ORF">RR48_12842</name>
</gene>
<dbReference type="GO" id="GO:0004591">
    <property type="term" value="F:oxoglutarate dehydrogenase (succinyl-transferring) activity"/>
    <property type="evidence" value="ECO:0007669"/>
    <property type="project" value="TreeGrafter"/>
</dbReference>
<evidence type="ECO:0000256" key="4">
    <source>
        <dbReference type="ARBA" id="ARBA00023002"/>
    </source>
</evidence>
<keyword evidence="4" id="KW-0560">Oxidoreductase</keyword>
<evidence type="ECO:0000256" key="1">
    <source>
        <dbReference type="ARBA" id="ARBA00001964"/>
    </source>
</evidence>
<dbReference type="Pfam" id="PF00676">
    <property type="entry name" value="E1_dh"/>
    <property type="match status" value="1"/>
</dbReference>
<dbReference type="InterPro" id="IPR011603">
    <property type="entry name" value="2oxoglutarate_DH_E1"/>
</dbReference>
<dbReference type="Proteomes" id="UP000053240">
    <property type="component" value="Unassembled WGS sequence"/>
</dbReference>
<accession>A0A194QSN8</accession>
<dbReference type="GO" id="GO:0006099">
    <property type="term" value="P:tricarboxylic acid cycle"/>
    <property type="evidence" value="ECO:0007669"/>
    <property type="project" value="TreeGrafter"/>
</dbReference>
<dbReference type="GO" id="GO:0005739">
    <property type="term" value="C:mitochondrion"/>
    <property type="evidence" value="ECO:0007669"/>
    <property type="project" value="TreeGrafter"/>
</dbReference>
<dbReference type="Gene3D" id="3.40.50.12470">
    <property type="match status" value="1"/>
</dbReference>
<name>A0A194QSN8_PAPMA</name>
<organism evidence="7 8">
    <name type="scientific">Papilio machaon</name>
    <name type="common">Old World swallowtail butterfly</name>
    <dbReference type="NCBI Taxonomy" id="76193"/>
    <lineage>
        <taxon>Eukaryota</taxon>
        <taxon>Metazoa</taxon>
        <taxon>Ecdysozoa</taxon>
        <taxon>Arthropoda</taxon>
        <taxon>Hexapoda</taxon>
        <taxon>Insecta</taxon>
        <taxon>Pterygota</taxon>
        <taxon>Neoptera</taxon>
        <taxon>Endopterygota</taxon>
        <taxon>Lepidoptera</taxon>
        <taxon>Glossata</taxon>
        <taxon>Ditrysia</taxon>
        <taxon>Papilionoidea</taxon>
        <taxon>Papilionidae</taxon>
        <taxon>Papilioninae</taxon>
        <taxon>Papilio</taxon>
    </lineage>
</organism>
<dbReference type="Gene3D" id="3.40.50.11610">
    <property type="entry name" value="Multifunctional 2-oxoglutarate metabolism enzyme, C-terminal domain"/>
    <property type="match status" value="1"/>
</dbReference>
<dbReference type="Pfam" id="PF16870">
    <property type="entry name" value="OxoGdeHyase_C"/>
    <property type="match status" value="1"/>
</dbReference>
<keyword evidence="8" id="KW-1185">Reference proteome</keyword>
<dbReference type="NCBIfam" id="TIGR00239">
    <property type="entry name" value="2oxo_dh_E1"/>
    <property type="match status" value="1"/>
</dbReference>
<evidence type="ECO:0000313" key="8">
    <source>
        <dbReference type="Proteomes" id="UP000053240"/>
    </source>
</evidence>
<sequence length="1010" mass="115046">MSLVSAVHIAKTSKLLRSCKPVIKGYLITRGSSSRAESFLSGCNANFLEAQYVDWVKKNPVDSSWDCFYESLNANELKIEDVEDEFTPKTKTGEQSCKKADDNKETIKLHLAVQHLIRGFQIRGHLLAQTDPLRMAIAADWILRAKNQRMKAEADSSTRLSNFESKFVARELGTVLTDAHMNMKFELPPMCYLGGKEHELTLSEIKRRLENVYCGSIGVEYMHVHDMDSLHFVRENLETPGIMEKTPEHKKLILRRLTKAVFLEKYFATKWPAEKRFGLEGGESLIVMLEEIVDTATELGVESIVMGMPHRGRLNVLINVCRKQLTDIFAHFRPMEPKEVGSGDIKYHLGTYIHRFIRRTNRYIKVSMSCNPSHLEVVTPVVTGKALAEQHWTGDKNGDKVMAIIMHGDAAFAGQGVVYETAHIGQLPHFTTHGSIHIVVNNQIGYTTDPRFARSSPYCTDVAKCVDAPVFHVNGDDPEAVAHAAMLAIKYRCRFKKDVILDLVCYRRFGHSEEDEPMFTQPFMYKKIRKMPTVDKLYAEKVKAEGVVTDADIKQWEKEYTDTLNKHFELAKKITKLSIMDWIDTPWTGFFEARDPKKVEETGVCEASIMTIANHFCKPPEPWAFETHKGINKILQNREKLVKEGIADWAMGEALAYGSLLRDNIHVRLTGEDVERGTMAHRHHVYHHQGVDGATYRVLDTIYPDQAKYSLHNSSLSEFGILGFETGYSYYSPHQLSIWEAQYGDFADTAQPVFDTFTSNGESKWICQSALVVALPHGIDGAGPEHSSARVERYLTMCDDHEDQVPDLDDKDMALKQLKVANWIVCNVTNPANYFHLMRRQIALPFRKPLILFTPKVGLKHPYYRSPFKDFYPGTCFRRAIPEDGPASKNPSNVKKLIFCSGKVAITITELLKEKKLEDKIAMCRIEQLYPFPYDIVLKEFCKYPKATVAFCQEEHRNQGPWLYCKVRMENLFGKKIECISRPPSSASATGIKWLHQKELKALKEAIIKI</sequence>
<evidence type="ECO:0000259" key="6">
    <source>
        <dbReference type="SMART" id="SM00861"/>
    </source>
</evidence>
<dbReference type="OrthoDB" id="413077at2759"/>
<dbReference type="PANTHER" id="PTHR23152:SF4">
    <property type="entry name" value="2-OXOADIPATE DEHYDROGENASE COMPLEX COMPONENT E1"/>
    <property type="match status" value="1"/>
</dbReference>
<evidence type="ECO:0000256" key="3">
    <source>
        <dbReference type="ARBA" id="ARBA00022946"/>
    </source>
</evidence>
<dbReference type="InterPro" id="IPR001017">
    <property type="entry name" value="DH_E1"/>
</dbReference>
<dbReference type="InterPro" id="IPR031717">
    <property type="entry name" value="ODO-1/KGD_C"/>
</dbReference>
<dbReference type="PIRSF" id="PIRSF000157">
    <property type="entry name" value="Oxoglu_dh_E1"/>
    <property type="match status" value="1"/>
</dbReference>
<keyword evidence="3" id="KW-0809">Transit peptide</keyword>
<dbReference type="STRING" id="76193.A0A194QSN8"/>
<evidence type="ECO:0000256" key="5">
    <source>
        <dbReference type="ARBA" id="ARBA00023052"/>
    </source>
</evidence>
<dbReference type="GO" id="GO:0030976">
    <property type="term" value="F:thiamine pyrophosphate binding"/>
    <property type="evidence" value="ECO:0007669"/>
    <property type="project" value="InterPro"/>
</dbReference>